<dbReference type="Pfam" id="PF05795">
    <property type="entry name" value="Plasmodium_Vir"/>
    <property type="match status" value="2"/>
</dbReference>
<evidence type="ECO:0000256" key="1">
    <source>
        <dbReference type="SAM" id="MobiDB-lite"/>
    </source>
</evidence>
<evidence type="ECO:0000313" key="4">
    <source>
        <dbReference type="Proteomes" id="UP000779233"/>
    </source>
</evidence>
<dbReference type="Proteomes" id="UP000779233">
    <property type="component" value="Unassembled WGS sequence"/>
</dbReference>
<feature type="compositionally biased region" description="Basic and acidic residues" evidence="1">
    <location>
        <begin position="604"/>
        <end position="624"/>
    </location>
</feature>
<keyword evidence="2" id="KW-0812">Transmembrane</keyword>
<organism evidence="3 4">
    <name type="scientific">Plasmodium vivax</name>
    <name type="common">malaria parasite P. vivax</name>
    <dbReference type="NCBI Taxonomy" id="5855"/>
    <lineage>
        <taxon>Eukaryota</taxon>
        <taxon>Sar</taxon>
        <taxon>Alveolata</taxon>
        <taxon>Apicomplexa</taxon>
        <taxon>Aconoidasida</taxon>
        <taxon>Haemosporida</taxon>
        <taxon>Plasmodiidae</taxon>
        <taxon>Plasmodium</taxon>
        <taxon>Plasmodium (Plasmodium)</taxon>
    </lineage>
</organism>
<proteinExistence type="predicted"/>
<protein>
    <submittedName>
        <fullName evidence="3">(malaria parasite P. vivax) hypothetical protein</fullName>
    </submittedName>
</protein>
<feature type="region of interest" description="Disordered" evidence="1">
    <location>
        <begin position="547"/>
        <end position="626"/>
    </location>
</feature>
<keyword evidence="2" id="KW-1133">Transmembrane helix</keyword>
<reference evidence="3" key="1">
    <citation type="submission" date="2021-09" db="EMBL/GenBank/DDBJ databases">
        <authorList>
            <consortium name="Pathogen Informatics"/>
        </authorList>
    </citation>
    <scope>NUCLEOTIDE SEQUENCE</scope>
    <source>
        <strain evidence="3">PvW1</strain>
    </source>
</reference>
<dbReference type="AlphaFoldDB" id="A0A8S4HCZ9"/>
<dbReference type="EMBL" id="CAJZCX010000011">
    <property type="protein sequence ID" value="CAG9480871.1"/>
    <property type="molecule type" value="Genomic_DNA"/>
</dbReference>
<name>A0A8S4HCZ9_PLAVI</name>
<feature type="transmembrane region" description="Helical" evidence="2">
    <location>
        <begin position="653"/>
        <end position="672"/>
    </location>
</feature>
<comment type="caution">
    <text evidence="3">The sequence shown here is derived from an EMBL/GenBank/DDBJ whole genome shotgun (WGS) entry which is preliminary data.</text>
</comment>
<dbReference type="InterPro" id="IPR008780">
    <property type="entry name" value="Plasmodium_Vir"/>
</dbReference>
<evidence type="ECO:0000313" key="3">
    <source>
        <dbReference type="EMBL" id="CAG9480871.1"/>
    </source>
</evidence>
<sequence>MEEVEEETYDVDQFLKEEVHFDIFTKPISANLKNSKLNKFYSKLDSYLVNGTNRSHYCSASISDPKIHNLCYSLENKIFRKWKKICPTSGSSKYKCYDYLNYWLYGKLSEYNSKHLDSFLFFKGLEEIFKAKVTGVPSGTYNKHFEQVTYQETLKNKKELHDFSEYFDYIIRVINGADSGKKGKYCQYVSHILRLYHNLKNEYSTELSKRYDKEFKLFEGKFKTERDLTSLIEKCGMYYAPTVSEKDEEERSPLLRENVPVETPRHVQMPRNLNMNTIQAGLPSKEIYDELNKVEGSTYYDNYCIYFDRTNHELKPLCRKIVRNLKNISENKIMKNLNQGDRCLHFIFWAYDEIGKKFNWPWRNVYNIPEAKSLLDVWSKVSMEALQRGSTHRVHMASRDIDRHCILRDRNGSCIKHKFITGDEDDYALKNYNTCLYYINCSSNECKEMKALYDYFYNFSDIKKKVTTASTCPTHNAYLSYIAKLYEKYRQSSKGDCCRRRDCDDFFKCDEDLNPKNLQKLSVCGGVQTYSPRGVTPQGLTARVLTQPGLTQQGLTERGLTERGLTERGLTQQDLTPRAGEETYDASQRSRLGQRNPDESFSYDGDHYHYDGHSHGPGHMDDGRVGNTRHAVQDQSAENNSWLFDFSDYRNNIRLFTVIGGVFLLAFGMYRYTPAGKWFNSKNRKKIKLDDFQFEENTEDAATYATGYNDENSPNRTVYLGYYPSDESVYQ</sequence>
<evidence type="ECO:0000256" key="2">
    <source>
        <dbReference type="SAM" id="Phobius"/>
    </source>
</evidence>
<gene>
    <name evidence="3" type="ORF">PVW1_070043200</name>
</gene>
<accession>A0A8S4HCZ9</accession>
<keyword evidence="2" id="KW-0472">Membrane</keyword>